<dbReference type="Pfam" id="PF00781">
    <property type="entry name" value="DAGK_cat"/>
    <property type="match status" value="1"/>
</dbReference>
<keyword evidence="2" id="KW-0808">Transferase</keyword>
<dbReference type="EMBL" id="SPDV01000030">
    <property type="protein sequence ID" value="TFI57451.1"/>
    <property type="molecule type" value="Genomic_DNA"/>
</dbReference>
<dbReference type="RefSeq" id="WP_135088096.1">
    <property type="nucleotide sequence ID" value="NZ_SPDV01000030.1"/>
</dbReference>
<dbReference type="InterPro" id="IPR017438">
    <property type="entry name" value="ATP-NAD_kinase_N"/>
</dbReference>
<gene>
    <name evidence="2" type="ORF">E2493_14655</name>
</gene>
<name>A0A4Y8ZN84_9SPHN</name>
<sequence>MLPPDRLPRIAVIVNRGGGSAGEADAARLHEAFAVHGIDPEIRIVAPRDLDEVCAAAARREGCDVLVAAGGDGTIGAAAGALAGTGRPLGILPLGTLNHFARDAGIPLDLDAAIAVIAAGHRRRVDVAEVNGRVFVNNSALGLYPEMVRFRDAEQARTGHGKRLAMLRAALRALRSFHRRRLLVSAAGAGLPLRTPLLMVGNNRYRVDLFALGRREALDRGQLCLYAVRARNRLHLLWAGLRGLLGGLDQQRDFLTLCAETIDIASERPALTLSLDGETLTLATPLRYRIRPGDLVIVAPVPEAREG</sequence>
<organism evidence="2 3">
    <name type="scientific">Sphingomonas parva</name>
    <dbReference type="NCBI Taxonomy" id="2555898"/>
    <lineage>
        <taxon>Bacteria</taxon>
        <taxon>Pseudomonadati</taxon>
        <taxon>Pseudomonadota</taxon>
        <taxon>Alphaproteobacteria</taxon>
        <taxon>Sphingomonadales</taxon>
        <taxon>Sphingomonadaceae</taxon>
        <taxon>Sphingomonas</taxon>
    </lineage>
</organism>
<dbReference type="GO" id="GO:0005829">
    <property type="term" value="C:cytosol"/>
    <property type="evidence" value="ECO:0007669"/>
    <property type="project" value="TreeGrafter"/>
</dbReference>
<evidence type="ECO:0000313" key="2">
    <source>
        <dbReference type="EMBL" id="TFI57451.1"/>
    </source>
</evidence>
<dbReference type="SUPFAM" id="SSF111331">
    <property type="entry name" value="NAD kinase/diacylglycerol kinase-like"/>
    <property type="match status" value="1"/>
</dbReference>
<evidence type="ECO:0000313" key="3">
    <source>
        <dbReference type="Proteomes" id="UP000298213"/>
    </source>
</evidence>
<dbReference type="SMART" id="SM00046">
    <property type="entry name" value="DAGKc"/>
    <property type="match status" value="1"/>
</dbReference>
<dbReference type="PANTHER" id="PTHR30492">
    <property type="entry name" value="METHYLGLYOXAL SYNTHASE"/>
    <property type="match status" value="1"/>
</dbReference>
<dbReference type="AlphaFoldDB" id="A0A4Y8ZN84"/>
<keyword evidence="3" id="KW-1185">Reference proteome</keyword>
<feature type="domain" description="DAGKc" evidence="1">
    <location>
        <begin position="5"/>
        <end position="134"/>
    </location>
</feature>
<dbReference type="PROSITE" id="PS50146">
    <property type="entry name" value="DAGK"/>
    <property type="match status" value="1"/>
</dbReference>
<dbReference type="InterPro" id="IPR004363">
    <property type="entry name" value="Methylgl_synth"/>
</dbReference>
<dbReference type="GO" id="GO:0016301">
    <property type="term" value="F:kinase activity"/>
    <property type="evidence" value="ECO:0007669"/>
    <property type="project" value="UniProtKB-KW"/>
</dbReference>
<dbReference type="Gene3D" id="2.60.200.40">
    <property type="match status" value="1"/>
</dbReference>
<keyword evidence="2" id="KW-0418">Kinase</keyword>
<protein>
    <submittedName>
        <fullName evidence="2">Diacylglycerol kinase family lipid kinase</fullName>
    </submittedName>
</protein>
<accession>A0A4Y8ZN84</accession>
<reference evidence="2 3" key="1">
    <citation type="submission" date="2019-03" db="EMBL/GenBank/DDBJ databases">
        <title>Genome sequence of Sphingomonas sp. 17J27-24.</title>
        <authorList>
            <person name="Kim M."/>
            <person name="Maeng S."/>
            <person name="Sathiyaraj S."/>
        </authorList>
    </citation>
    <scope>NUCLEOTIDE SEQUENCE [LARGE SCALE GENOMIC DNA]</scope>
    <source>
        <strain evidence="2 3">17J27-24</strain>
    </source>
</reference>
<dbReference type="InterPro" id="IPR001206">
    <property type="entry name" value="Diacylglycerol_kinase_cat_dom"/>
</dbReference>
<proteinExistence type="predicted"/>
<comment type="caution">
    <text evidence="2">The sequence shown here is derived from an EMBL/GenBank/DDBJ whole genome shotgun (WGS) entry which is preliminary data.</text>
</comment>
<dbReference type="Gene3D" id="3.40.50.10330">
    <property type="entry name" value="Probable inorganic polyphosphate/atp-NAD kinase, domain 1"/>
    <property type="match status" value="1"/>
</dbReference>
<dbReference type="PANTHER" id="PTHR30492:SF0">
    <property type="entry name" value="METHYLGLYOXAL SYNTHASE"/>
    <property type="match status" value="1"/>
</dbReference>
<evidence type="ECO:0000259" key="1">
    <source>
        <dbReference type="PROSITE" id="PS50146"/>
    </source>
</evidence>
<dbReference type="InterPro" id="IPR016064">
    <property type="entry name" value="NAD/diacylglycerol_kinase_sf"/>
</dbReference>
<dbReference type="GO" id="GO:0019242">
    <property type="term" value="P:methylglyoxal biosynthetic process"/>
    <property type="evidence" value="ECO:0007669"/>
    <property type="project" value="InterPro"/>
</dbReference>
<dbReference type="GO" id="GO:0008929">
    <property type="term" value="F:methylglyoxal synthase activity"/>
    <property type="evidence" value="ECO:0007669"/>
    <property type="project" value="InterPro"/>
</dbReference>
<dbReference type="Proteomes" id="UP000298213">
    <property type="component" value="Unassembled WGS sequence"/>
</dbReference>
<dbReference type="OrthoDB" id="142078at2"/>